<dbReference type="Pfam" id="PF00072">
    <property type="entry name" value="Response_reg"/>
    <property type="match status" value="1"/>
</dbReference>
<dbReference type="InterPro" id="IPR003593">
    <property type="entry name" value="AAA+_ATPase"/>
</dbReference>
<dbReference type="InterPro" id="IPR009057">
    <property type="entry name" value="Homeodomain-like_sf"/>
</dbReference>
<dbReference type="SUPFAM" id="SSF46689">
    <property type="entry name" value="Homeodomain-like"/>
    <property type="match status" value="1"/>
</dbReference>
<dbReference type="FunFam" id="3.40.50.300:FF:000006">
    <property type="entry name" value="DNA-binding transcriptional regulator NtrC"/>
    <property type="match status" value="1"/>
</dbReference>
<dbReference type="CDD" id="cd17534">
    <property type="entry name" value="REC_DC-like"/>
    <property type="match status" value="1"/>
</dbReference>
<dbReference type="AlphaFoldDB" id="A0A494VU90"/>
<dbReference type="InterPro" id="IPR025662">
    <property type="entry name" value="Sigma_54_int_dom_ATP-bd_1"/>
</dbReference>
<dbReference type="SUPFAM" id="SSF52540">
    <property type="entry name" value="P-loop containing nucleoside triphosphate hydrolases"/>
    <property type="match status" value="1"/>
</dbReference>
<evidence type="ECO:0000256" key="4">
    <source>
        <dbReference type="ARBA" id="ARBA00023125"/>
    </source>
</evidence>
<feature type="modified residue" description="4-aspartylphosphate" evidence="6">
    <location>
        <position position="54"/>
    </location>
</feature>
<dbReference type="InterPro" id="IPR001789">
    <property type="entry name" value="Sig_transdc_resp-reg_receiver"/>
</dbReference>
<dbReference type="PROSITE" id="PS00675">
    <property type="entry name" value="SIGMA54_INTERACT_1"/>
    <property type="match status" value="1"/>
</dbReference>
<dbReference type="OrthoDB" id="9767722at2"/>
<evidence type="ECO:0000256" key="1">
    <source>
        <dbReference type="ARBA" id="ARBA00022741"/>
    </source>
</evidence>
<dbReference type="Gene3D" id="1.10.10.60">
    <property type="entry name" value="Homeodomain-like"/>
    <property type="match status" value="1"/>
</dbReference>
<dbReference type="InterPro" id="IPR025943">
    <property type="entry name" value="Sigma_54_int_dom_ATP-bd_2"/>
</dbReference>
<keyword evidence="3" id="KW-0805">Transcription regulation</keyword>
<evidence type="ECO:0000256" key="6">
    <source>
        <dbReference type="PROSITE-ProRule" id="PRU00169"/>
    </source>
</evidence>
<dbReference type="GO" id="GO:0003677">
    <property type="term" value="F:DNA binding"/>
    <property type="evidence" value="ECO:0007669"/>
    <property type="project" value="UniProtKB-KW"/>
</dbReference>
<dbReference type="InterPro" id="IPR002078">
    <property type="entry name" value="Sigma_54_int"/>
</dbReference>
<dbReference type="GO" id="GO:0005524">
    <property type="term" value="F:ATP binding"/>
    <property type="evidence" value="ECO:0007669"/>
    <property type="project" value="UniProtKB-KW"/>
</dbReference>
<dbReference type="Pfam" id="PF00158">
    <property type="entry name" value="Sigma54_activat"/>
    <property type="match status" value="1"/>
</dbReference>
<name>A0A494VU90_9SPHI</name>
<dbReference type="InterPro" id="IPR011006">
    <property type="entry name" value="CheY-like_superfamily"/>
</dbReference>
<sequence>MGQRILIVEDEFIVANDLQFTLEKAGYDVCGIADSVEEARDIIKKYRPQLVLLDIHLQGTLTGIDLAKELAEQDIAFVYLSANSNQKILEEAKATNPYGFMVKPFREKDVLVSLQIAQYLHEQNMTVKRNNELMLQNSLNDIIADTTDWNQKLLRIAKAMQPHISFDYLAIGMKNLDAVPYEGLSFLRLGFNDYQTIGFDELLNITGLKRNELLKLQEATDEDKTSAWFNGGEFVRLTQNNPAKKLIAKTFQMVSNLVMYIPVVGRAGFTLSFYSRKPDTYGNRHLTLINRLQRSLSAAIEGILADNKINAPKQVAAEAKSPTKTAEPKGFEGIIGSSHLMLTALDHLSLVAPMETSVLILGESGTGKERFAKCIHKLSPRSKKQLVVVNCAALPTHLIESELFGHEKGAFTGAVDKRAGKFEQASGGTIFLDEIGELPLESQAKLLRVLQEKEVEKLGGKETIKVDVRVIAATNCNLEKEVAAGKFRLDLYYRLNIFPILLPALRDRKDDIPVLAEHFIEKYSAMAGRPKLALAKQALADLMAYNWPGNVRELEHLIERYVLLTRGNVIEKMMLPGTPATASAIPASAPAVILDGQRVKSIDENERDYILAVLKKCNGRIAGPGGAAELLDVPSTTLNSKMKRLGITRKHVSGEN</sequence>
<dbReference type="Pfam" id="PF25601">
    <property type="entry name" value="AAA_lid_14"/>
    <property type="match status" value="1"/>
</dbReference>
<keyword evidence="6" id="KW-0597">Phosphoprotein</keyword>
<keyword evidence="10" id="KW-1185">Reference proteome</keyword>
<dbReference type="SMART" id="SM00448">
    <property type="entry name" value="REC"/>
    <property type="match status" value="1"/>
</dbReference>
<dbReference type="CDD" id="cd00009">
    <property type="entry name" value="AAA"/>
    <property type="match status" value="1"/>
</dbReference>
<dbReference type="Gene3D" id="1.10.8.60">
    <property type="match status" value="1"/>
</dbReference>
<reference evidence="9 10" key="1">
    <citation type="submission" date="2018-10" db="EMBL/GenBank/DDBJ databases">
        <title>Genome sequencing of Mucilaginibacter sp. HYN0043.</title>
        <authorList>
            <person name="Kim M."/>
            <person name="Yi H."/>
        </authorList>
    </citation>
    <scope>NUCLEOTIDE SEQUENCE [LARGE SCALE GENOMIC DNA]</scope>
    <source>
        <strain evidence="9 10">HYN0043</strain>
    </source>
</reference>
<feature type="domain" description="Response regulatory" evidence="8">
    <location>
        <begin position="4"/>
        <end position="118"/>
    </location>
</feature>
<organism evidence="9 10">
    <name type="scientific">Mucilaginibacter celer</name>
    <dbReference type="NCBI Taxonomy" id="2305508"/>
    <lineage>
        <taxon>Bacteria</taxon>
        <taxon>Pseudomonadati</taxon>
        <taxon>Bacteroidota</taxon>
        <taxon>Sphingobacteriia</taxon>
        <taxon>Sphingobacteriales</taxon>
        <taxon>Sphingobacteriaceae</taxon>
        <taxon>Mucilaginibacter</taxon>
    </lineage>
</organism>
<dbReference type="GO" id="GO:0000160">
    <property type="term" value="P:phosphorelay signal transduction system"/>
    <property type="evidence" value="ECO:0007669"/>
    <property type="project" value="InterPro"/>
</dbReference>
<dbReference type="InterPro" id="IPR025944">
    <property type="entry name" value="Sigma_54_int_dom_CS"/>
</dbReference>
<dbReference type="InterPro" id="IPR058031">
    <property type="entry name" value="AAA_lid_NorR"/>
</dbReference>
<dbReference type="SUPFAM" id="SSF52172">
    <property type="entry name" value="CheY-like"/>
    <property type="match status" value="1"/>
</dbReference>
<dbReference type="Gene3D" id="3.40.50.2300">
    <property type="match status" value="1"/>
</dbReference>
<dbReference type="RefSeq" id="WP_119408605.1">
    <property type="nucleotide sequence ID" value="NZ_CP032869.1"/>
</dbReference>
<dbReference type="PROSITE" id="PS00676">
    <property type="entry name" value="SIGMA54_INTERACT_2"/>
    <property type="match status" value="1"/>
</dbReference>
<dbReference type="PANTHER" id="PTHR32071">
    <property type="entry name" value="TRANSCRIPTIONAL REGULATORY PROTEIN"/>
    <property type="match status" value="1"/>
</dbReference>
<gene>
    <name evidence="9" type="ORF">HYN43_006105</name>
</gene>
<dbReference type="InterPro" id="IPR027417">
    <property type="entry name" value="P-loop_NTPase"/>
</dbReference>
<evidence type="ECO:0000256" key="3">
    <source>
        <dbReference type="ARBA" id="ARBA00023015"/>
    </source>
</evidence>
<evidence type="ECO:0000313" key="10">
    <source>
        <dbReference type="Proteomes" id="UP000270046"/>
    </source>
</evidence>
<evidence type="ECO:0000256" key="5">
    <source>
        <dbReference type="ARBA" id="ARBA00023163"/>
    </source>
</evidence>
<dbReference type="PROSITE" id="PS00688">
    <property type="entry name" value="SIGMA54_INTERACT_3"/>
    <property type="match status" value="1"/>
</dbReference>
<feature type="domain" description="Sigma-54 factor interaction" evidence="7">
    <location>
        <begin position="334"/>
        <end position="563"/>
    </location>
</feature>
<accession>A0A494VU90</accession>
<dbReference type="PROSITE" id="PS50110">
    <property type="entry name" value="RESPONSE_REGULATORY"/>
    <property type="match status" value="1"/>
</dbReference>
<protein>
    <submittedName>
        <fullName evidence="9">Response regulator</fullName>
    </submittedName>
</protein>
<evidence type="ECO:0000313" key="9">
    <source>
        <dbReference type="EMBL" id="AYL94898.1"/>
    </source>
</evidence>
<proteinExistence type="predicted"/>
<keyword evidence="1" id="KW-0547">Nucleotide-binding</keyword>
<dbReference type="PANTHER" id="PTHR32071:SF117">
    <property type="entry name" value="PTS-DEPENDENT DIHYDROXYACETONE KINASE OPERON REGULATORY PROTEIN-RELATED"/>
    <property type="match status" value="1"/>
</dbReference>
<keyword evidence="5" id="KW-0804">Transcription</keyword>
<evidence type="ECO:0000259" key="8">
    <source>
        <dbReference type="PROSITE" id="PS50110"/>
    </source>
</evidence>
<keyword evidence="4" id="KW-0238">DNA-binding</keyword>
<dbReference type="SMART" id="SM00382">
    <property type="entry name" value="AAA"/>
    <property type="match status" value="1"/>
</dbReference>
<dbReference type="Gene3D" id="3.40.50.300">
    <property type="entry name" value="P-loop containing nucleotide triphosphate hydrolases"/>
    <property type="match status" value="1"/>
</dbReference>
<evidence type="ECO:0000256" key="2">
    <source>
        <dbReference type="ARBA" id="ARBA00022840"/>
    </source>
</evidence>
<dbReference type="GO" id="GO:0006355">
    <property type="term" value="P:regulation of DNA-templated transcription"/>
    <property type="evidence" value="ECO:0007669"/>
    <property type="project" value="InterPro"/>
</dbReference>
<keyword evidence="2" id="KW-0067">ATP-binding</keyword>
<dbReference type="KEGG" id="muh:HYN43_006105"/>
<dbReference type="Proteomes" id="UP000270046">
    <property type="component" value="Chromosome"/>
</dbReference>
<dbReference type="EMBL" id="CP032869">
    <property type="protein sequence ID" value="AYL94898.1"/>
    <property type="molecule type" value="Genomic_DNA"/>
</dbReference>
<dbReference type="PROSITE" id="PS50045">
    <property type="entry name" value="SIGMA54_INTERACT_4"/>
    <property type="match status" value="1"/>
</dbReference>
<evidence type="ECO:0000259" key="7">
    <source>
        <dbReference type="PROSITE" id="PS50045"/>
    </source>
</evidence>